<gene>
    <name evidence="3" type="ORF">EDC30_103134</name>
</gene>
<organism evidence="3 4">
    <name type="scientific">Paucimonas lemoignei</name>
    <name type="common">Pseudomonas lemoignei</name>
    <dbReference type="NCBI Taxonomy" id="29443"/>
    <lineage>
        <taxon>Bacteria</taxon>
        <taxon>Pseudomonadati</taxon>
        <taxon>Pseudomonadota</taxon>
        <taxon>Betaproteobacteria</taxon>
        <taxon>Burkholderiales</taxon>
        <taxon>Burkholderiaceae</taxon>
        <taxon>Paucimonas</taxon>
    </lineage>
</organism>
<evidence type="ECO:0000313" key="3">
    <source>
        <dbReference type="EMBL" id="TCS37842.1"/>
    </source>
</evidence>
<dbReference type="Gene3D" id="1.10.1660.10">
    <property type="match status" value="1"/>
</dbReference>
<protein>
    <submittedName>
        <fullName evidence="3">DNA-binding transcriptional MerR regulator</fullName>
    </submittedName>
</protein>
<dbReference type="PANTHER" id="PTHR30204">
    <property type="entry name" value="REDOX-CYCLING DRUG-SENSING TRANSCRIPTIONAL ACTIVATOR SOXR"/>
    <property type="match status" value="1"/>
</dbReference>
<dbReference type="PRINTS" id="PR00040">
    <property type="entry name" value="HTHMERR"/>
</dbReference>
<dbReference type="InterPro" id="IPR009061">
    <property type="entry name" value="DNA-bd_dom_put_sf"/>
</dbReference>
<accession>A0A4R3HXD9</accession>
<keyword evidence="4" id="KW-1185">Reference proteome</keyword>
<dbReference type="Pfam" id="PF07739">
    <property type="entry name" value="TipAS"/>
    <property type="match status" value="2"/>
</dbReference>
<dbReference type="GO" id="GO:0003700">
    <property type="term" value="F:DNA-binding transcription factor activity"/>
    <property type="evidence" value="ECO:0007669"/>
    <property type="project" value="InterPro"/>
</dbReference>
<dbReference type="Proteomes" id="UP000295382">
    <property type="component" value="Unassembled WGS sequence"/>
</dbReference>
<sequence>MLLKVGELASRTGLTVRTLHHYDTMGLLKPSARSEAGYRLYNRDDIARLHAIQALRQVGMPLAEIAGLLTGEGEPLPATIQRQLLALDRQIARANELRTQLTMLQTRLTEGDEPDMSNWLSVLERMATYNRYFSAAETKVILDNWKRIETLWPPLIAKVRSVMDRGMAPEHPEVQPLARQWMDLTHLWMGGDFELMARWNRMYKQEPIVQGRNGVSVAMSQYIHKAIALRMGALRQHFTLEELSRFNVTLEKEWTALAAELDRLIKARVAPESPAAQQAVAKWNDLVDRIVNHDAELRKKLLLALASDPTLRAGAALSSKLQEYLHRAWIAGGAAPHGATQPGAALQRPASSDYCLAKDLANNNQK</sequence>
<dbReference type="Pfam" id="PF13411">
    <property type="entry name" value="MerR_1"/>
    <property type="match status" value="1"/>
</dbReference>
<dbReference type="SMART" id="SM00422">
    <property type="entry name" value="HTH_MERR"/>
    <property type="match status" value="1"/>
</dbReference>
<dbReference type="CDD" id="cd04788">
    <property type="entry name" value="HTH_NolA-AlbR"/>
    <property type="match status" value="1"/>
</dbReference>
<dbReference type="RefSeq" id="WP_132257922.1">
    <property type="nucleotide sequence ID" value="NZ_SLZQ01000003.1"/>
</dbReference>
<keyword evidence="1 3" id="KW-0238">DNA-binding</keyword>
<proteinExistence type="predicted"/>
<evidence type="ECO:0000313" key="4">
    <source>
        <dbReference type="Proteomes" id="UP000295382"/>
    </source>
</evidence>
<dbReference type="EMBL" id="SLZQ01000003">
    <property type="protein sequence ID" value="TCS37842.1"/>
    <property type="molecule type" value="Genomic_DNA"/>
</dbReference>
<dbReference type="GO" id="GO:0003677">
    <property type="term" value="F:DNA binding"/>
    <property type="evidence" value="ECO:0007669"/>
    <property type="project" value="UniProtKB-KW"/>
</dbReference>
<dbReference type="SUPFAM" id="SSF46955">
    <property type="entry name" value="Putative DNA-binding domain"/>
    <property type="match status" value="1"/>
</dbReference>
<dbReference type="InterPro" id="IPR047057">
    <property type="entry name" value="MerR_fam"/>
</dbReference>
<evidence type="ECO:0000256" key="1">
    <source>
        <dbReference type="ARBA" id="ARBA00023125"/>
    </source>
</evidence>
<dbReference type="PROSITE" id="PS00552">
    <property type="entry name" value="HTH_MERR_1"/>
    <property type="match status" value="1"/>
</dbReference>
<evidence type="ECO:0000259" key="2">
    <source>
        <dbReference type="PROSITE" id="PS50937"/>
    </source>
</evidence>
<dbReference type="OrthoDB" id="9808480at2"/>
<dbReference type="AlphaFoldDB" id="A0A4R3HXD9"/>
<reference evidence="3 4" key="1">
    <citation type="submission" date="2019-03" db="EMBL/GenBank/DDBJ databases">
        <title>Genomic Encyclopedia of Type Strains, Phase IV (KMG-IV): sequencing the most valuable type-strain genomes for metagenomic binning, comparative biology and taxonomic classification.</title>
        <authorList>
            <person name="Goeker M."/>
        </authorList>
    </citation>
    <scope>NUCLEOTIDE SEQUENCE [LARGE SCALE GENOMIC DNA]</scope>
    <source>
        <strain evidence="3 4">DSM 7445</strain>
    </source>
</reference>
<dbReference type="PANTHER" id="PTHR30204:SF90">
    <property type="entry name" value="HTH-TYPE TRANSCRIPTIONAL ACTIVATOR MTA"/>
    <property type="match status" value="1"/>
</dbReference>
<dbReference type="InterPro" id="IPR000551">
    <property type="entry name" value="MerR-type_HTH_dom"/>
</dbReference>
<dbReference type="PROSITE" id="PS50937">
    <property type="entry name" value="HTH_MERR_2"/>
    <property type="match status" value="1"/>
</dbReference>
<feature type="domain" description="HTH merR-type" evidence="2">
    <location>
        <begin position="2"/>
        <end position="71"/>
    </location>
</feature>
<dbReference type="InterPro" id="IPR012925">
    <property type="entry name" value="TipAS_dom"/>
</dbReference>
<name>A0A4R3HXD9_PAULE</name>
<comment type="caution">
    <text evidence="3">The sequence shown here is derived from an EMBL/GenBank/DDBJ whole genome shotgun (WGS) entry which is preliminary data.</text>
</comment>